<keyword evidence="4" id="KW-1185">Reference proteome</keyword>
<dbReference type="InParanoid" id="A0A1V8SI19"/>
<evidence type="ECO:0000313" key="3">
    <source>
        <dbReference type="EMBL" id="OQN98782.1"/>
    </source>
</evidence>
<proteinExistence type="predicted"/>
<accession>A0A1V8SI19</accession>
<reference evidence="4" key="1">
    <citation type="submission" date="2017-03" db="EMBL/GenBank/DDBJ databases">
        <title>Genomes of endolithic fungi from Antarctica.</title>
        <authorList>
            <person name="Coleine C."/>
            <person name="Masonjones S."/>
            <person name="Stajich J.E."/>
        </authorList>
    </citation>
    <scope>NUCLEOTIDE SEQUENCE [LARGE SCALE GENOMIC DNA]</scope>
    <source>
        <strain evidence="4">CCFEE 5527</strain>
    </source>
</reference>
<dbReference type="AlphaFoldDB" id="A0A1V8SI19"/>
<keyword evidence="2" id="KW-1133">Transmembrane helix</keyword>
<dbReference type="PANTHER" id="PTHR35041">
    <property type="entry name" value="MEDIATOR OF RNA POLYMERASE II TRANSCRIPTION SUBUNIT 1"/>
    <property type="match status" value="1"/>
</dbReference>
<feature type="transmembrane region" description="Helical" evidence="2">
    <location>
        <begin position="214"/>
        <end position="235"/>
    </location>
</feature>
<comment type="caution">
    <text evidence="3">The sequence shown here is derived from an EMBL/GenBank/DDBJ whole genome shotgun (WGS) entry which is preliminary data.</text>
</comment>
<keyword evidence="2" id="KW-0812">Transmembrane</keyword>
<feature type="transmembrane region" description="Helical" evidence="2">
    <location>
        <begin position="312"/>
        <end position="330"/>
    </location>
</feature>
<feature type="region of interest" description="Disordered" evidence="1">
    <location>
        <begin position="167"/>
        <end position="203"/>
    </location>
</feature>
<name>A0A1V8SI19_9PEZI</name>
<dbReference type="PANTHER" id="PTHR35041:SF3">
    <property type="entry name" value="FORMYLMETHIONINE DEFORMYLASE-LIKE PROTEIN"/>
    <property type="match status" value="1"/>
</dbReference>
<dbReference type="EMBL" id="NAJO01000044">
    <property type="protein sequence ID" value="OQN98782.1"/>
    <property type="molecule type" value="Genomic_DNA"/>
</dbReference>
<dbReference type="Proteomes" id="UP000192596">
    <property type="component" value="Unassembled WGS sequence"/>
</dbReference>
<evidence type="ECO:0000256" key="1">
    <source>
        <dbReference type="SAM" id="MobiDB-lite"/>
    </source>
</evidence>
<feature type="transmembrane region" description="Helical" evidence="2">
    <location>
        <begin position="255"/>
        <end position="275"/>
    </location>
</feature>
<dbReference type="OrthoDB" id="5322539at2759"/>
<sequence length="811" mass="90121">MSDQDKSDQDKIIRPLQTRDAIMEQNLNLEDQENRSGESINADLASDMRHVQEELREIRLLLADQPHTSTDAEINELKTIIAQRDRTIKILDMRLENKTAEWGERNGKVRQMGRALAAKTRELEGAQSERSEALRIARKLALSTTEEVSASLLERLAELRPQGSHISGVVESVSSSSDSETTDPLLSPGNASPQPELKHIAAPPKPHGMHVSPLVLAGSAYLAGCVIGLVHDRFYSYYAGREVNSTEEQERNLQIGNFLALLVKLLLSSPVWFVYTQWVWRTLRKGKPMSLAGLDAATSVQTDMFSLFHHELWKLNVGVVLIFIALSLQIPQLITPATLTVVSRNESTVVPSMVPYLNIVNASEARRYAYFTATNATVPSANPSHSTFYGPRTLVMLISTAVASAGQILSLSPPSPRSSYRQTFIGPYIRCGEANATEIEYIDALQRDRNAALEKHQLQERLGYYAFTPSYDINTQNNNTIYPDGRAFTALEQPRLQQVPRNAENEIWLKYYRYQTEASGAFAFAPNGTKIPVASYSICRLWNTTYSINATFQNGIQTVHDTDLEHLHLVEYPDNDPSTPSPLEQQAYTAFMNAVSDQLVGSMALVMSTAANATKNSSYSSVDTSLSHTSLIGSNDLDYAFDLNQVARGVPWSNYTKPRNLSDQRLLDKALAQNQTMPFLIEQVSFNTTVSLMTAPLLAPSRLIDTIQTRRVNIYSYNARNLWLAYGLADFFVLLAILLGIYTIGENNAIHNLMISTILAFSRGPQLATLFPPCRHGKKPASQTMQSQVRLQPMGNGGETIVPASDKEVVF</sequence>
<organism evidence="3 4">
    <name type="scientific">Cryoendolithus antarcticus</name>
    <dbReference type="NCBI Taxonomy" id="1507870"/>
    <lineage>
        <taxon>Eukaryota</taxon>
        <taxon>Fungi</taxon>
        <taxon>Dikarya</taxon>
        <taxon>Ascomycota</taxon>
        <taxon>Pezizomycotina</taxon>
        <taxon>Dothideomycetes</taxon>
        <taxon>Dothideomycetidae</taxon>
        <taxon>Cladosporiales</taxon>
        <taxon>Cladosporiaceae</taxon>
        <taxon>Cryoendolithus</taxon>
    </lineage>
</organism>
<keyword evidence="2" id="KW-0472">Membrane</keyword>
<feature type="compositionally biased region" description="Low complexity" evidence="1">
    <location>
        <begin position="170"/>
        <end position="183"/>
    </location>
</feature>
<protein>
    <submittedName>
        <fullName evidence="3">Uncharacterized protein</fullName>
    </submittedName>
</protein>
<dbReference type="STRING" id="1507870.A0A1V8SI19"/>
<evidence type="ECO:0000256" key="2">
    <source>
        <dbReference type="SAM" id="Phobius"/>
    </source>
</evidence>
<evidence type="ECO:0000313" key="4">
    <source>
        <dbReference type="Proteomes" id="UP000192596"/>
    </source>
</evidence>
<gene>
    <name evidence="3" type="ORF">B0A48_15451</name>
</gene>
<feature type="transmembrane region" description="Helical" evidence="2">
    <location>
        <begin position="723"/>
        <end position="744"/>
    </location>
</feature>